<evidence type="ECO:0000313" key="2">
    <source>
        <dbReference type="Proteomes" id="UP000287563"/>
    </source>
</evidence>
<gene>
    <name evidence="1" type="ORF">EDI28_25495</name>
</gene>
<accession>A0A3S3RE09</accession>
<organism evidence="1 2">
    <name type="scientific">Photobacterium chitinilyticum</name>
    <dbReference type="NCBI Taxonomy" id="2485123"/>
    <lineage>
        <taxon>Bacteria</taxon>
        <taxon>Pseudomonadati</taxon>
        <taxon>Pseudomonadota</taxon>
        <taxon>Gammaproteobacteria</taxon>
        <taxon>Vibrionales</taxon>
        <taxon>Vibrionaceae</taxon>
        <taxon>Photobacterium</taxon>
    </lineage>
</organism>
<name>A0A3S3RE09_9GAMM</name>
<dbReference type="Proteomes" id="UP000287563">
    <property type="component" value="Unassembled WGS sequence"/>
</dbReference>
<dbReference type="RefSeq" id="WP_128786627.1">
    <property type="nucleotide sequence ID" value="NZ_JAKJSG010000123.1"/>
</dbReference>
<reference evidence="1 2" key="1">
    <citation type="submission" date="2018-11" db="EMBL/GenBank/DDBJ databases">
        <title>Photobacterium sp. BEI247 sp. nov., a marine bacterium isolated from Yongle Blue Hole in the South China Sea.</title>
        <authorList>
            <person name="Wang X."/>
        </authorList>
    </citation>
    <scope>NUCLEOTIDE SEQUENCE [LARGE SCALE GENOMIC DNA]</scope>
    <source>
        <strain evidence="2">BEI247</strain>
    </source>
</reference>
<evidence type="ECO:0000313" key="1">
    <source>
        <dbReference type="EMBL" id="RWX52771.1"/>
    </source>
</evidence>
<dbReference type="AlphaFoldDB" id="A0A3S3RE09"/>
<comment type="caution">
    <text evidence="1">The sequence shown here is derived from an EMBL/GenBank/DDBJ whole genome shotgun (WGS) entry which is preliminary data.</text>
</comment>
<sequence length="98" mass="11372">MFKEPWSDISEYPKEHKFALETELKKELGTNHSLFGKKVNLLAKREDRDDLLLKSGSTFYIVHLTWSGTQESAGYPLVDVFETELELEARLAEDSLYF</sequence>
<dbReference type="EMBL" id="RJLM01000032">
    <property type="protein sequence ID" value="RWX52771.1"/>
    <property type="molecule type" value="Genomic_DNA"/>
</dbReference>
<dbReference type="OrthoDB" id="3396949at2"/>
<protein>
    <submittedName>
        <fullName evidence="1">Uncharacterized protein</fullName>
    </submittedName>
</protein>
<keyword evidence="2" id="KW-1185">Reference proteome</keyword>
<proteinExistence type="predicted"/>